<evidence type="ECO:0000313" key="9">
    <source>
        <dbReference type="Proteomes" id="UP000265882"/>
    </source>
</evidence>
<comment type="caution">
    <text evidence="8">The sequence shown here is derived from an EMBL/GenBank/DDBJ whole genome shotgun (WGS) entry which is preliminary data.</text>
</comment>
<dbReference type="PIRSF" id="PIRSF037420">
    <property type="entry name" value="PQQ_syn_pqqE"/>
    <property type="match status" value="1"/>
</dbReference>
<feature type="domain" description="Radical SAM core" evidence="7">
    <location>
        <begin position="33"/>
        <end position="266"/>
    </location>
</feature>
<organism evidence="8 9">
    <name type="scientific">Abyssobacteria bacterium (strain SURF_5)</name>
    <dbReference type="NCBI Taxonomy" id="2093360"/>
    <lineage>
        <taxon>Bacteria</taxon>
        <taxon>Pseudomonadati</taxon>
        <taxon>Candidatus Hydrogenedentota</taxon>
        <taxon>Candidatus Abyssobacteria</taxon>
    </lineage>
</organism>
<dbReference type="SUPFAM" id="SSF102114">
    <property type="entry name" value="Radical SAM enzymes"/>
    <property type="match status" value="1"/>
</dbReference>
<dbReference type="Pfam" id="PF13186">
    <property type="entry name" value="SPASM"/>
    <property type="match status" value="1"/>
</dbReference>
<dbReference type="SFLD" id="SFLDG01067">
    <property type="entry name" value="SPASM/twitch_domain_containing"/>
    <property type="match status" value="1"/>
</dbReference>
<dbReference type="PANTHER" id="PTHR11228:SF7">
    <property type="entry name" value="PQQA PEPTIDE CYCLASE"/>
    <property type="match status" value="1"/>
</dbReference>
<evidence type="ECO:0000256" key="6">
    <source>
        <dbReference type="ARBA" id="ARBA00023014"/>
    </source>
</evidence>
<keyword evidence="5" id="KW-0408">Iron</keyword>
<dbReference type="CDD" id="cd01335">
    <property type="entry name" value="Radical_SAM"/>
    <property type="match status" value="1"/>
</dbReference>
<comment type="cofactor">
    <cofactor evidence="1">
        <name>[4Fe-4S] cluster</name>
        <dbReference type="ChEBI" id="CHEBI:49883"/>
    </cofactor>
</comment>
<evidence type="ECO:0000256" key="2">
    <source>
        <dbReference type="ARBA" id="ARBA00022485"/>
    </source>
</evidence>
<evidence type="ECO:0000256" key="3">
    <source>
        <dbReference type="ARBA" id="ARBA00022691"/>
    </source>
</evidence>
<evidence type="ECO:0000256" key="5">
    <source>
        <dbReference type="ARBA" id="ARBA00023004"/>
    </source>
</evidence>
<name>A0A3A4NU94_ABYX5</name>
<dbReference type="NCBIfam" id="TIGR04085">
    <property type="entry name" value="rSAM_more_4Fe4S"/>
    <property type="match status" value="1"/>
</dbReference>
<dbReference type="GO" id="GO:0003824">
    <property type="term" value="F:catalytic activity"/>
    <property type="evidence" value="ECO:0007669"/>
    <property type="project" value="InterPro"/>
</dbReference>
<dbReference type="SFLD" id="SFLDG01386">
    <property type="entry name" value="main_SPASM_domain-containing"/>
    <property type="match status" value="1"/>
</dbReference>
<dbReference type="SFLD" id="SFLDS00029">
    <property type="entry name" value="Radical_SAM"/>
    <property type="match status" value="1"/>
</dbReference>
<dbReference type="Proteomes" id="UP000265882">
    <property type="component" value="Unassembled WGS sequence"/>
</dbReference>
<dbReference type="GO" id="GO:0006783">
    <property type="term" value="P:heme biosynthetic process"/>
    <property type="evidence" value="ECO:0007669"/>
    <property type="project" value="TreeGrafter"/>
</dbReference>
<evidence type="ECO:0000259" key="7">
    <source>
        <dbReference type="PROSITE" id="PS51918"/>
    </source>
</evidence>
<proteinExistence type="predicted"/>
<dbReference type="InterPro" id="IPR023885">
    <property type="entry name" value="4Fe4S-binding_SPASM_dom"/>
</dbReference>
<dbReference type="Gene3D" id="3.20.20.70">
    <property type="entry name" value="Aldolase class I"/>
    <property type="match status" value="1"/>
</dbReference>
<evidence type="ECO:0000313" key="8">
    <source>
        <dbReference type="EMBL" id="RJP20670.1"/>
    </source>
</evidence>
<dbReference type="GO" id="GO:0046872">
    <property type="term" value="F:metal ion binding"/>
    <property type="evidence" value="ECO:0007669"/>
    <property type="project" value="UniProtKB-KW"/>
</dbReference>
<keyword evidence="2" id="KW-0004">4Fe-4S</keyword>
<sequence>MKKSLSREMLERFTPSIAGEVANAVRREVSYSRGEPKLAVLFLTYRCTSRCRTCKMWLLQWEAKRELTPAEWVRAADTLTDAGVTVFELFGGDVFLRKDALFPLIWRLKKKNATVHIPTNSRLLDEETAEMLIDAGVDYLYLSTDGIRETHDSIRGIGNAFASVQRAIKALVKSRRNRSWPRLICNTTVSKYNVDSLEKIAQFASTSGFDEVDFEYVGEMTKEDVASSMVDGFSPTPYFLRDGESVLISPAQAVILKKKLRAIHRKHTSTGFTVSSVNIDCLSEDDLITGSVPRHKCYTERCEVVVDPGGNVVACPFFHTYKLGNLFEEDFKKIWWSKKHESFHRHLREKGLPMCRHCIPSVQRSHSFSDRLERIYTVRLRAAQRKLLAISDL</sequence>
<protein>
    <submittedName>
        <fullName evidence="8">Radical SAM protein</fullName>
    </submittedName>
</protein>
<dbReference type="InterPro" id="IPR050377">
    <property type="entry name" value="Radical_SAM_PqqE_MftC-like"/>
</dbReference>
<accession>A0A3A4NU94</accession>
<dbReference type="PROSITE" id="PS51918">
    <property type="entry name" value="RADICAL_SAM"/>
    <property type="match status" value="1"/>
</dbReference>
<dbReference type="InterPro" id="IPR017200">
    <property type="entry name" value="PqqE-like"/>
</dbReference>
<dbReference type="InterPro" id="IPR058240">
    <property type="entry name" value="rSAM_sf"/>
</dbReference>
<dbReference type="InterPro" id="IPR007197">
    <property type="entry name" value="rSAM"/>
</dbReference>
<dbReference type="GO" id="GO:0051539">
    <property type="term" value="F:4 iron, 4 sulfur cluster binding"/>
    <property type="evidence" value="ECO:0007669"/>
    <property type="project" value="UniProtKB-KW"/>
</dbReference>
<keyword evidence="4" id="KW-0479">Metal-binding</keyword>
<keyword evidence="6" id="KW-0411">Iron-sulfur</keyword>
<dbReference type="CDD" id="cd21109">
    <property type="entry name" value="SPASM"/>
    <property type="match status" value="1"/>
</dbReference>
<reference evidence="8 9" key="1">
    <citation type="journal article" date="2017" name="ISME J.">
        <title>Energy and carbon metabolisms in a deep terrestrial subsurface fluid microbial community.</title>
        <authorList>
            <person name="Momper L."/>
            <person name="Jungbluth S.P."/>
            <person name="Lee M.D."/>
            <person name="Amend J.P."/>
        </authorList>
    </citation>
    <scope>NUCLEOTIDE SEQUENCE [LARGE SCALE GENOMIC DNA]</scope>
    <source>
        <strain evidence="8">SURF_5</strain>
    </source>
</reference>
<dbReference type="EMBL" id="QZKU01000075">
    <property type="protein sequence ID" value="RJP20670.1"/>
    <property type="molecule type" value="Genomic_DNA"/>
</dbReference>
<keyword evidence="3" id="KW-0949">S-adenosyl-L-methionine</keyword>
<dbReference type="PANTHER" id="PTHR11228">
    <property type="entry name" value="RADICAL SAM DOMAIN PROTEIN"/>
    <property type="match status" value="1"/>
</dbReference>
<gene>
    <name evidence="8" type="ORF">C4520_10970</name>
</gene>
<evidence type="ECO:0000256" key="1">
    <source>
        <dbReference type="ARBA" id="ARBA00001966"/>
    </source>
</evidence>
<dbReference type="AlphaFoldDB" id="A0A3A4NU94"/>
<dbReference type="Pfam" id="PF04055">
    <property type="entry name" value="Radical_SAM"/>
    <property type="match status" value="1"/>
</dbReference>
<dbReference type="InterPro" id="IPR013785">
    <property type="entry name" value="Aldolase_TIM"/>
</dbReference>
<evidence type="ECO:0000256" key="4">
    <source>
        <dbReference type="ARBA" id="ARBA00022723"/>
    </source>
</evidence>